<dbReference type="Proteomes" id="UP000766486">
    <property type="component" value="Unassembled WGS sequence"/>
</dbReference>
<evidence type="ECO:0000313" key="3">
    <source>
        <dbReference type="Proteomes" id="UP000766486"/>
    </source>
</evidence>
<feature type="coiled-coil region" evidence="1">
    <location>
        <begin position="196"/>
        <end position="225"/>
    </location>
</feature>
<accession>A0ABY6UMJ9</accession>
<organism evidence="2 3">
    <name type="scientific">Bionectria ochroleuca</name>
    <name type="common">Gliocladium roseum</name>
    <dbReference type="NCBI Taxonomy" id="29856"/>
    <lineage>
        <taxon>Eukaryota</taxon>
        <taxon>Fungi</taxon>
        <taxon>Dikarya</taxon>
        <taxon>Ascomycota</taxon>
        <taxon>Pezizomycotina</taxon>
        <taxon>Sordariomycetes</taxon>
        <taxon>Hypocreomycetidae</taxon>
        <taxon>Hypocreales</taxon>
        <taxon>Bionectriaceae</taxon>
        <taxon>Clonostachys</taxon>
    </lineage>
</organism>
<name>A0ABY6UMJ9_BIOOC</name>
<evidence type="ECO:0000313" key="2">
    <source>
        <dbReference type="EMBL" id="VUC32214.1"/>
    </source>
</evidence>
<keyword evidence="3" id="KW-1185">Reference proteome</keyword>
<sequence>MAAEWTYLSEVFPNVIPSFSAWADLRDIAKAISPAGVIPGLASSLRIFGYDLKDIRPRKRNGGGLADNAGDDAVATCALANALLLSANQEKLRFRQQCGQIARIFTKRKGHRTPSIRDLFTATISTGGRLPLAIDSGMKLARYFFSFSPESSGTMSSNMAFLTFKSEDQRDHFKADVDGQILATGEKLFVQAFHKENELLDTNVELEKERRKQRERRRLQNTEVEVDHMGALFA</sequence>
<keyword evidence="1" id="KW-0175">Coiled coil</keyword>
<evidence type="ECO:0000256" key="1">
    <source>
        <dbReference type="SAM" id="Coils"/>
    </source>
</evidence>
<protein>
    <recommendedName>
        <fullName evidence="4">RRM domain-containing protein</fullName>
    </recommendedName>
</protein>
<reference evidence="2 3" key="1">
    <citation type="submission" date="2019-06" db="EMBL/GenBank/DDBJ databases">
        <authorList>
            <person name="Broberg M."/>
        </authorList>
    </citation>
    <scope>NUCLEOTIDE SEQUENCE [LARGE SCALE GENOMIC DNA]</scope>
</reference>
<gene>
    <name evidence="2" type="ORF">CLO192961_LOCUS322827</name>
</gene>
<dbReference type="EMBL" id="CABFNS010000847">
    <property type="protein sequence ID" value="VUC32214.1"/>
    <property type="molecule type" value="Genomic_DNA"/>
</dbReference>
<evidence type="ECO:0008006" key="4">
    <source>
        <dbReference type="Google" id="ProtNLM"/>
    </source>
</evidence>
<proteinExistence type="predicted"/>
<comment type="caution">
    <text evidence="2">The sequence shown here is derived from an EMBL/GenBank/DDBJ whole genome shotgun (WGS) entry which is preliminary data.</text>
</comment>